<keyword evidence="2" id="KW-1185">Reference proteome</keyword>
<dbReference type="GeneID" id="36569954"/>
<dbReference type="Gene3D" id="2.40.10.10">
    <property type="entry name" value="Trypsin-like serine proteases"/>
    <property type="match status" value="1"/>
</dbReference>
<dbReference type="STRING" id="857342.A0A2T3AXH5"/>
<evidence type="ECO:0000313" key="2">
    <source>
        <dbReference type="Proteomes" id="UP000241818"/>
    </source>
</evidence>
<organism evidence="1 2">
    <name type="scientific">Amorphotheca resinae ATCC 22711</name>
    <dbReference type="NCBI Taxonomy" id="857342"/>
    <lineage>
        <taxon>Eukaryota</taxon>
        <taxon>Fungi</taxon>
        <taxon>Dikarya</taxon>
        <taxon>Ascomycota</taxon>
        <taxon>Pezizomycotina</taxon>
        <taxon>Leotiomycetes</taxon>
        <taxon>Helotiales</taxon>
        <taxon>Amorphothecaceae</taxon>
        <taxon>Amorphotheca</taxon>
    </lineage>
</organism>
<dbReference type="InterPro" id="IPR043504">
    <property type="entry name" value="Peptidase_S1_PA_chymotrypsin"/>
</dbReference>
<reference evidence="1 2" key="1">
    <citation type="journal article" date="2018" name="New Phytol.">
        <title>Comparative genomics and transcriptomics depict ericoid mycorrhizal fungi as versatile saprotrophs and plant mutualists.</title>
        <authorList>
            <person name="Martino E."/>
            <person name="Morin E."/>
            <person name="Grelet G.A."/>
            <person name="Kuo A."/>
            <person name="Kohler A."/>
            <person name="Daghino S."/>
            <person name="Barry K.W."/>
            <person name="Cichocki N."/>
            <person name="Clum A."/>
            <person name="Dockter R.B."/>
            <person name="Hainaut M."/>
            <person name="Kuo R.C."/>
            <person name="LaButti K."/>
            <person name="Lindahl B.D."/>
            <person name="Lindquist E.A."/>
            <person name="Lipzen A."/>
            <person name="Khouja H.R."/>
            <person name="Magnuson J."/>
            <person name="Murat C."/>
            <person name="Ohm R.A."/>
            <person name="Singer S.W."/>
            <person name="Spatafora J.W."/>
            <person name="Wang M."/>
            <person name="Veneault-Fourrey C."/>
            <person name="Henrissat B."/>
            <person name="Grigoriev I.V."/>
            <person name="Martin F.M."/>
            <person name="Perotto S."/>
        </authorList>
    </citation>
    <scope>NUCLEOTIDE SEQUENCE [LARGE SCALE GENOMIC DNA]</scope>
    <source>
        <strain evidence="1 2">ATCC 22711</strain>
    </source>
</reference>
<dbReference type="EMBL" id="KZ679013">
    <property type="protein sequence ID" value="PSS14764.1"/>
    <property type="molecule type" value="Genomic_DNA"/>
</dbReference>
<dbReference type="InterPro" id="IPR009003">
    <property type="entry name" value="Peptidase_S1_PA"/>
</dbReference>
<dbReference type="SUPFAM" id="SSF50494">
    <property type="entry name" value="Trypsin-like serine proteases"/>
    <property type="match status" value="1"/>
</dbReference>
<evidence type="ECO:0000313" key="1">
    <source>
        <dbReference type="EMBL" id="PSS14764.1"/>
    </source>
</evidence>
<gene>
    <name evidence="1" type="ORF">M430DRAFT_123192</name>
</gene>
<name>A0A2T3AXH5_AMORE</name>
<dbReference type="AlphaFoldDB" id="A0A2T3AXH5"/>
<dbReference type="InParanoid" id="A0A2T3AXH5"/>
<dbReference type="OrthoDB" id="5424209at2759"/>
<accession>A0A2T3AXH5</accession>
<dbReference type="Proteomes" id="UP000241818">
    <property type="component" value="Unassembled WGS sequence"/>
</dbReference>
<proteinExistence type="predicted"/>
<protein>
    <submittedName>
        <fullName evidence="1">Uncharacterized protein</fullName>
    </submittedName>
</protein>
<sequence length="565" mass="63114">MVVRSVKRKYLSEDTSSEYFGPEANACSIEMYNALKDPYRAAPENKIPVPLPHETTRASPMAEKILDELDDPIREVLKECGVKVVFHMRAERLWQRGFPERAKDTVIITTHDTDAVRWKAAAQCVFEIVQERASPAGLQMRVEIRNPELMYNDESEIVRRDTPALRTFQLIEPYVEAQVEKHSVQWTSIAYHNRHRRFQSTPLTPTVIIFVRPGSRHIWSLVEEQIRKEIVSVSVPDDVEVNVEILPGFITLCASMNQEPTKAKLLDIDYLSAIPTNGASISTELDSKAAESLGPVVFYQADGEVERTKCFLTCYHVIESGDPQGRRTNKDKGIGLEGRKVFRQITVEHPAKYDAEHTRAIVSAQLAAGQDPNSRNTRTLQILDRFAAAKGLGNVKHASGHWVNEANRRMDWALVALKSPGPGDDMQNKPALAKDIPLPFLEGLQFLYNPEPKDTIKTLGSIFKDDVVVKTGRSTRATVGQVNQMRRKIDWGKGVTSHEIEVKSLASGQPFASGGDSGSMVYNLKFQWVGLLFGADVYADMGYVTPAEDIANDIKEKTGGTITLV</sequence>
<dbReference type="RefSeq" id="XP_024719363.1">
    <property type="nucleotide sequence ID" value="XM_024861873.1"/>
</dbReference>